<dbReference type="InterPro" id="IPR001471">
    <property type="entry name" value="AP2/ERF_dom"/>
</dbReference>
<keyword evidence="3" id="KW-0805">Transcription regulation</keyword>
<dbReference type="GO" id="GO:0009873">
    <property type="term" value="P:ethylene-activated signaling pathway"/>
    <property type="evidence" value="ECO:0007669"/>
    <property type="project" value="UniProtKB-KW"/>
</dbReference>
<evidence type="ECO:0000313" key="12">
    <source>
        <dbReference type="Proteomes" id="UP001154282"/>
    </source>
</evidence>
<dbReference type="EMBL" id="CAMGYJ010000010">
    <property type="protein sequence ID" value="CAI0554703.1"/>
    <property type="molecule type" value="Genomic_DNA"/>
</dbReference>
<dbReference type="GO" id="GO:0003700">
    <property type="term" value="F:DNA-binding transcription factor activity"/>
    <property type="evidence" value="ECO:0007669"/>
    <property type="project" value="InterPro"/>
</dbReference>
<name>A0AAV0NII9_9ROSI</name>
<evidence type="ECO:0000313" key="11">
    <source>
        <dbReference type="EMBL" id="CAI0554703.1"/>
    </source>
</evidence>
<evidence type="ECO:0000256" key="4">
    <source>
        <dbReference type="ARBA" id="ARBA00023125"/>
    </source>
</evidence>
<keyword evidence="12" id="KW-1185">Reference proteome</keyword>
<comment type="caution">
    <text evidence="9">The sequence shown here is derived from an EMBL/GenBank/DDBJ whole genome shotgun (WGS) entry which is preliminary data.</text>
</comment>
<comment type="subcellular location">
    <subcellularLocation>
        <location evidence="1">Nucleus</location>
    </subcellularLocation>
</comment>
<dbReference type="Gene3D" id="3.30.730.10">
    <property type="entry name" value="AP2/ERF domain"/>
    <property type="match status" value="1"/>
</dbReference>
<dbReference type="SMART" id="SM00380">
    <property type="entry name" value="AP2"/>
    <property type="match status" value="1"/>
</dbReference>
<reference evidence="9" key="1">
    <citation type="submission" date="2022-08" db="EMBL/GenBank/DDBJ databases">
        <authorList>
            <person name="Gutierrez-Valencia J."/>
        </authorList>
    </citation>
    <scope>NUCLEOTIDE SEQUENCE</scope>
</reference>
<feature type="region of interest" description="Disordered" evidence="7">
    <location>
        <begin position="249"/>
        <end position="277"/>
    </location>
</feature>
<organism evidence="9 12">
    <name type="scientific">Linum tenue</name>
    <dbReference type="NCBI Taxonomy" id="586396"/>
    <lineage>
        <taxon>Eukaryota</taxon>
        <taxon>Viridiplantae</taxon>
        <taxon>Streptophyta</taxon>
        <taxon>Embryophyta</taxon>
        <taxon>Tracheophyta</taxon>
        <taxon>Spermatophyta</taxon>
        <taxon>Magnoliopsida</taxon>
        <taxon>eudicotyledons</taxon>
        <taxon>Gunneridae</taxon>
        <taxon>Pentapetalae</taxon>
        <taxon>rosids</taxon>
        <taxon>fabids</taxon>
        <taxon>Malpighiales</taxon>
        <taxon>Linaceae</taxon>
        <taxon>Linum</taxon>
    </lineage>
</organism>
<dbReference type="EMBL" id="CAMGYJ010000008">
    <property type="protein sequence ID" value="CAI0458337.1"/>
    <property type="molecule type" value="Genomic_DNA"/>
</dbReference>
<protein>
    <recommendedName>
        <fullName evidence="8">AP2/ERF domain-containing protein</fullName>
    </recommendedName>
</protein>
<dbReference type="EMBL" id="CAMGYJ010000008">
    <property type="protein sequence ID" value="CAI0458209.1"/>
    <property type="molecule type" value="Genomic_DNA"/>
</dbReference>
<sequence length="297" mass="32748">MEMEHPTFHPIHQNCSLLRRKHGRAGYRGVRRRPWGTYAAEIRDPIAKRRFWLGTFDTPEEAACAYDRAAIYMQGCKAKTNILCRSFHPPAHDYFIPSSRPQPKCRRNHQKYKHIFSVGNPRQRQQPIDQHSATPVPSLTPNWIPTAPSPPPVGVSWAEETALSGADTVDLETPSLTPNWIPIIAPSPPPVGVDWDLETALFGADTLDLETPSLTPNWIPINAPSPPPVGVDWAEETSLSVSAADTADLETPSFTPNWIPTAPSPPPFGVDWADDDTSGSGLLQEVIEAFLGKSAKD</sequence>
<evidence type="ECO:0000313" key="9">
    <source>
        <dbReference type="EMBL" id="CAI0458209.1"/>
    </source>
</evidence>
<keyword evidence="2" id="KW-0936">Ethylene signaling pathway</keyword>
<dbReference type="FunFam" id="3.30.730.10:FF:000001">
    <property type="entry name" value="Ethylene-responsive transcription factor 2"/>
    <property type="match status" value="1"/>
</dbReference>
<dbReference type="PANTHER" id="PTHR31677">
    <property type="entry name" value="AP2 DOMAIN CLASS TRANSCRIPTION FACTOR"/>
    <property type="match status" value="1"/>
</dbReference>
<dbReference type="SUPFAM" id="SSF54171">
    <property type="entry name" value="DNA-binding domain"/>
    <property type="match status" value="1"/>
</dbReference>
<evidence type="ECO:0000256" key="6">
    <source>
        <dbReference type="ARBA" id="ARBA00023242"/>
    </source>
</evidence>
<dbReference type="PROSITE" id="PS51032">
    <property type="entry name" value="AP2_ERF"/>
    <property type="match status" value="1"/>
</dbReference>
<dbReference type="GO" id="GO:0005634">
    <property type="term" value="C:nucleus"/>
    <property type="evidence" value="ECO:0007669"/>
    <property type="project" value="UniProtKB-SubCell"/>
</dbReference>
<evidence type="ECO:0000256" key="5">
    <source>
        <dbReference type="ARBA" id="ARBA00023163"/>
    </source>
</evidence>
<dbReference type="AlphaFoldDB" id="A0AAV0NII9"/>
<keyword evidence="4" id="KW-0238">DNA-binding</keyword>
<accession>A0AAV0NII9</accession>
<evidence type="ECO:0000259" key="8">
    <source>
        <dbReference type="PROSITE" id="PS51032"/>
    </source>
</evidence>
<dbReference type="CDD" id="cd00018">
    <property type="entry name" value="AP2"/>
    <property type="match status" value="1"/>
</dbReference>
<dbReference type="Proteomes" id="UP001154282">
    <property type="component" value="Unassembled WGS sequence"/>
</dbReference>
<evidence type="ECO:0000256" key="1">
    <source>
        <dbReference type="ARBA" id="ARBA00004123"/>
    </source>
</evidence>
<dbReference type="InterPro" id="IPR036955">
    <property type="entry name" value="AP2/ERF_dom_sf"/>
</dbReference>
<feature type="domain" description="AP2/ERF" evidence="8">
    <location>
        <begin position="26"/>
        <end position="83"/>
    </location>
</feature>
<dbReference type="PANTHER" id="PTHR31677:SF196">
    <property type="entry name" value="ETHYLENE-RESPONSIVE TRANSCRIPTION FACTOR ERF109"/>
    <property type="match status" value="1"/>
</dbReference>
<dbReference type="GO" id="GO:0003677">
    <property type="term" value="F:DNA binding"/>
    <property type="evidence" value="ECO:0007669"/>
    <property type="project" value="UniProtKB-KW"/>
</dbReference>
<keyword evidence="5" id="KW-0804">Transcription</keyword>
<evidence type="ECO:0000313" key="10">
    <source>
        <dbReference type="EMBL" id="CAI0458337.1"/>
    </source>
</evidence>
<keyword evidence="6" id="KW-0539">Nucleus</keyword>
<dbReference type="Pfam" id="PF00847">
    <property type="entry name" value="AP2"/>
    <property type="match status" value="1"/>
</dbReference>
<dbReference type="PRINTS" id="PR00367">
    <property type="entry name" value="ETHRSPELEMNT"/>
</dbReference>
<gene>
    <name evidence="9" type="ORF">LITE_LOCUS33421</name>
    <name evidence="10" type="ORF">LITE_LOCUS33482</name>
    <name evidence="11" type="ORF">LITE_LOCUS47296</name>
</gene>
<evidence type="ECO:0000256" key="2">
    <source>
        <dbReference type="ARBA" id="ARBA00022745"/>
    </source>
</evidence>
<dbReference type="InterPro" id="IPR016177">
    <property type="entry name" value="DNA-bd_dom_sf"/>
</dbReference>
<proteinExistence type="predicted"/>
<evidence type="ECO:0000256" key="7">
    <source>
        <dbReference type="SAM" id="MobiDB-lite"/>
    </source>
</evidence>
<evidence type="ECO:0000256" key="3">
    <source>
        <dbReference type="ARBA" id="ARBA00023015"/>
    </source>
</evidence>